<proteinExistence type="inferred from homology"/>
<reference evidence="3" key="1">
    <citation type="submission" date="2017-05" db="EMBL/GenBank/DDBJ databases">
        <title>The Genome Sequence of Enterococcus sp. 9E7_DIV0242.</title>
        <authorList>
            <consortium name="The Broad Institute Genomics Platform"/>
            <consortium name="The Broad Institute Genomic Center for Infectious Diseases"/>
            <person name="Earl A."/>
            <person name="Manson A."/>
            <person name="Schwartman J."/>
            <person name="Gilmore M."/>
            <person name="Abouelleil A."/>
            <person name="Cao P."/>
            <person name="Chapman S."/>
            <person name="Cusick C."/>
            <person name="Shea T."/>
            <person name="Young S."/>
            <person name="Neafsey D."/>
            <person name="Nusbaum C."/>
            <person name="Birren B."/>
        </authorList>
    </citation>
    <scope>NUCLEOTIDE SEQUENCE [LARGE SCALE GENOMIC DNA]</scope>
    <source>
        <strain evidence="3">9E7_DIV0242</strain>
    </source>
</reference>
<dbReference type="EMBL" id="NGMM01000001">
    <property type="protein sequence ID" value="OTP19013.1"/>
    <property type="molecule type" value="Genomic_DNA"/>
</dbReference>
<dbReference type="Gene3D" id="3.30.370.10">
    <property type="entry name" value="Barstar-like"/>
    <property type="match status" value="1"/>
</dbReference>
<dbReference type="EMBL" id="CP147247">
    <property type="protein sequence ID" value="WYJ89078.1"/>
    <property type="molecule type" value="Genomic_DNA"/>
</dbReference>
<reference evidence="4" key="3">
    <citation type="submission" date="2024-03" db="EMBL/GenBank/DDBJ databases">
        <title>The Genome Sequence of Enterococcus sp. DIV0242b.</title>
        <authorList>
            <consortium name="The Broad Institute Genomics Platform"/>
            <consortium name="The Broad Institute Microbial Omics Core"/>
            <consortium name="The Broad Institute Genomic Center for Infectious Diseases"/>
            <person name="Earl A."/>
            <person name="Manson A."/>
            <person name="Gilmore M."/>
            <person name="Schwartman J."/>
            <person name="Shea T."/>
            <person name="Abouelleil A."/>
            <person name="Cao P."/>
            <person name="Chapman S."/>
            <person name="Cusick C."/>
            <person name="Young S."/>
            <person name="Neafsey D."/>
            <person name="Nusbaum C."/>
            <person name="Birren B."/>
        </authorList>
    </citation>
    <scope>NUCLEOTIDE SEQUENCE</scope>
    <source>
        <strain evidence="4">9E7_DIV0242</strain>
    </source>
</reference>
<dbReference type="Pfam" id="PF01337">
    <property type="entry name" value="Barstar"/>
    <property type="match status" value="1"/>
</dbReference>
<protein>
    <recommendedName>
        <fullName evidence="2">Barstar (barnase inhibitor) domain-containing protein</fullName>
    </recommendedName>
</protein>
<evidence type="ECO:0000313" key="3">
    <source>
        <dbReference type="EMBL" id="OTP19013.1"/>
    </source>
</evidence>
<organism evidence="3">
    <name type="scientific">Candidatus Enterococcus clewellii</name>
    <dbReference type="NCBI Taxonomy" id="1834193"/>
    <lineage>
        <taxon>Bacteria</taxon>
        <taxon>Bacillati</taxon>
        <taxon>Bacillota</taxon>
        <taxon>Bacilli</taxon>
        <taxon>Lactobacillales</taxon>
        <taxon>Enterococcaceae</taxon>
        <taxon>Enterococcus</taxon>
    </lineage>
</organism>
<dbReference type="AlphaFoldDB" id="A0A242KCW7"/>
<dbReference type="Proteomes" id="UP000195141">
    <property type="component" value="Chromosome"/>
</dbReference>
<name>A0A242KCW7_9ENTE</name>
<gene>
    <name evidence="4" type="ORF">A5888_000797</name>
    <name evidence="3" type="ORF">A5888_000827</name>
</gene>
<dbReference type="SUPFAM" id="SSF52038">
    <property type="entry name" value="Barstar-related"/>
    <property type="match status" value="1"/>
</dbReference>
<evidence type="ECO:0000313" key="5">
    <source>
        <dbReference type="Proteomes" id="UP000195141"/>
    </source>
</evidence>
<accession>A0A242KCW7</accession>
<feature type="domain" description="Barstar (barnase inhibitor)" evidence="2">
    <location>
        <begin position="7"/>
        <end position="84"/>
    </location>
</feature>
<evidence type="ECO:0000256" key="1">
    <source>
        <dbReference type="ARBA" id="ARBA00006845"/>
    </source>
</evidence>
<dbReference type="RefSeq" id="WP_086347928.1">
    <property type="nucleotide sequence ID" value="NZ_CP147247.1"/>
</dbReference>
<dbReference type="OrthoDB" id="7575400at2"/>
<evidence type="ECO:0000313" key="4">
    <source>
        <dbReference type="EMBL" id="WYJ89078.1"/>
    </source>
</evidence>
<sequence length="96" mass="11349">MEARKKLVFIDVEKITSRVALHVTLKEALAFPDFYGKNWAAFWDAITGLVELPEKIVFKNWQAFVQNLPEEAEYLKRILADFNHKHPEWKTEVIYN</sequence>
<evidence type="ECO:0000259" key="2">
    <source>
        <dbReference type="Pfam" id="PF01337"/>
    </source>
</evidence>
<reference evidence="4" key="2">
    <citation type="submission" date="2017-05" db="EMBL/GenBank/DDBJ databases">
        <authorList>
            <consortium name="The Broad Institute Genomics Platform"/>
            <consortium name="The Broad Institute Genomic Center for Infectious Diseases"/>
            <person name="Earl A."/>
            <person name="Manson A."/>
            <person name="Schwartman J."/>
            <person name="Gilmore M."/>
            <person name="Abouelleil A."/>
            <person name="Cao P."/>
            <person name="Chapman S."/>
            <person name="Cusick C."/>
            <person name="Shea T."/>
            <person name="Young S."/>
            <person name="Neafsey D."/>
            <person name="Nusbaum C."/>
            <person name="Birren B."/>
        </authorList>
    </citation>
    <scope>NUCLEOTIDE SEQUENCE</scope>
    <source>
        <strain evidence="4">9E7_DIV0242</strain>
    </source>
</reference>
<keyword evidence="5" id="KW-1185">Reference proteome</keyword>
<dbReference type="InterPro" id="IPR035905">
    <property type="entry name" value="Barstar-like_sf"/>
</dbReference>
<comment type="similarity">
    <text evidence="1">Belongs to the barstar family.</text>
</comment>
<dbReference type="InterPro" id="IPR000468">
    <property type="entry name" value="Barstar"/>
</dbReference>